<dbReference type="SUPFAM" id="SSF46785">
    <property type="entry name" value="Winged helix' DNA-binding domain"/>
    <property type="match status" value="1"/>
</dbReference>
<dbReference type="InterPro" id="IPR036390">
    <property type="entry name" value="WH_DNA-bd_sf"/>
</dbReference>
<dbReference type="EMBL" id="JXKM01000010">
    <property type="protein sequence ID" value="OJG34960.1"/>
    <property type="molecule type" value="Genomic_DNA"/>
</dbReference>
<dbReference type="STRING" id="319970.RV00_GL000510"/>
<evidence type="ECO:0000313" key="3">
    <source>
        <dbReference type="Proteomes" id="UP000183700"/>
    </source>
</evidence>
<name>A0A1L8SS60_9ENTE</name>
<dbReference type="Pfam" id="PF21205">
    <property type="entry name" value="Rep3_C"/>
    <property type="match status" value="1"/>
</dbReference>
<organism evidence="2 3">
    <name type="scientific">Enterococcus devriesei</name>
    <dbReference type="NCBI Taxonomy" id="319970"/>
    <lineage>
        <taxon>Bacteria</taxon>
        <taxon>Bacillati</taxon>
        <taxon>Bacillota</taxon>
        <taxon>Bacilli</taxon>
        <taxon>Lactobacillales</taxon>
        <taxon>Enterococcaceae</taxon>
        <taxon>Enterococcus</taxon>
    </lineage>
</organism>
<sequence>MLKGFRTTGYAFLSKEDFFELHDIPKSYWKKSGDIDRYVIKPIKEELTPLFRGLDIRKKYGKGRGKPVIGYSFNWKPEKKGANDFSQGKLQDERQKLFNIQHNSELTEQEKWRATDKVKGLPLGSTEKQALADKQAEHDKKIRDQARQEALAELRKGFGNNA</sequence>
<keyword evidence="3" id="KW-1185">Reference proteome</keyword>
<comment type="caution">
    <text evidence="2">The sequence shown here is derived from an EMBL/GenBank/DDBJ whole genome shotgun (WGS) entry which is preliminary data.</text>
</comment>
<dbReference type="AlphaFoldDB" id="A0A1L8SS60"/>
<feature type="region of interest" description="Disordered" evidence="1">
    <location>
        <begin position="109"/>
        <end position="145"/>
    </location>
</feature>
<protein>
    <submittedName>
        <fullName evidence="2">Replication initiation protein RepA</fullName>
    </submittedName>
</protein>
<feature type="compositionally biased region" description="Basic and acidic residues" evidence="1">
    <location>
        <begin position="109"/>
        <end position="119"/>
    </location>
</feature>
<gene>
    <name evidence="2" type="ORF">RV00_GL000510</name>
</gene>
<evidence type="ECO:0000256" key="1">
    <source>
        <dbReference type="SAM" id="MobiDB-lite"/>
    </source>
</evidence>
<accession>A0A1L8SS60</accession>
<evidence type="ECO:0000313" key="2">
    <source>
        <dbReference type="EMBL" id="OJG34960.1"/>
    </source>
</evidence>
<dbReference type="Proteomes" id="UP000183700">
    <property type="component" value="Unassembled WGS sequence"/>
</dbReference>
<feature type="compositionally biased region" description="Basic and acidic residues" evidence="1">
    <location>
        <begin position="130"/>
        <end position="145"/>
    </location>
</feature>
<proteinExistence type="predicted"/>
<reference evidence="2 3" key="1">
    <citation type="submission" date="2014-12" db="EMBL/GenBank/DDBJ databases">
        <title>Draft genome sequences of 29 type strains of Enterococci.</title>
        <authorList>
            <person name="Zhong Z."/>
            <person name="Sun Z."/>
            <person name="Liu W."/>
            <person name="Zhang W."/>
            <person name="Zhang H."/>
        </authorList>
    </citation>
    <scope>NUCLEOTIDE SEQUENCE [LARGE SCALE GENOMIC DNA]</scope>
    <source>
        <strain evidence="2 3">DSM 22802</strain>
    </source>
</reference>